<reference evidence="1" key="2">
    <citation type="submission" date="2022-06" db="UniProtKB">
        <authorList>
            <consortium name="EnsemblMetazoa"/>
        </authorList>
    </citation>
    <scope>IDENTIFICATION</scope>
    <source>
        <strain evidence="1">PS312</strain>
    </source>
</reference>
<proteinExistence type="predicted"/>
<gene>
    <name evidence="1" type="primary">WBGene00203893</name>
</gene>
<accession>A0A2A6C5P5</accession>
<organism evidence="1 2">
    <name type="scientific">Pristionchus pacificus</name>
    <name type="common">Parasitic nematode worm</name>
    <dbReference type="NCBI Taxonomy" id="54126"/>
    <lineage>
        <taxon>Eukaryota</taxon>
        <taxon>Metazoa</taxon>
        <taxon>Ecdysozoa</taxon>
        <taxon>Nematoda</taxon>
        <taxon>Chromadorea</taxon>
        <taxon>Rhabditida</taxon>
        <taxon>Rhabditina</taxon>
        <taxon>Diplogasteromorpha</taxon>
        <taxon>Diplogasteroidea</taxon>
        <taxon>Neodiplogasteridae</taxon>
        <taxon>Pristionchus</taxon>
    </lineage>
</organism>
<name>A0A2A6C5P5_PRIPA</name>
<keyword evidence="2" id="KW-1185">Reference proteome</keyword>
<dbReference type="OrthoDB" id="5874317at2759"/>
<dbReference type="EnsemblMetazoa" id="PPA31028.1">
    <property type="protein sequence ID" value="PPA31028.1"/>
    <property type="gene ID" value="WBGene00203893"/>
</dbReference>
<protein>
    <submittedName>
        <fullName evidence="1">Uncharacterized protein</fullName>
    </submittedName>
</protein>
<dbReference type="AlphaFoldDB" id="A0A2A6C5P5"/>
<accession>A0A8R1UMY6</accession>
<evidence type="ECO:0000313" key="2">
    <source>
        <dbReference type="Proteomes" id="UP000005239"/>
    </source>
</evidence>
<sequence>MLTARLLVCVFLAVLCAVVLSAEYDDYEQQRGAPAQFDAFPRALRSELPSYSKKWANQVRFGKRSSGAGGQRSWASQVRFG</sequence>
<reference evidence="2" key="1">
    <citation type="journal article" date="2008" name="Nat. Genet.">
        <title>The Pristionchus pacificus genome provides a unique perspective on nematode lifestyle and parasitism.</title>
        <authorList>
            <person name="Dieterich C."/>
            <person name="Clifton S.W."/>
            <person name="Schuster L.N."/>
            <person name="Chinwalla A."/>
            <person name="Delehaunty K."/>
            <person name="Dinkelacker I."/>
            <person name="Fulton L."/>
            <person name="Fulton R."/>
            <person name="Godfrey J."/>
            <person name="Minx P."/>
            <person name="Mitreva M."/>
            <person name="Roeseler W."/>
            <person name="Tian H."/>
            <person name="Witte H."/>
            <person name="Yang S.P."/>
            <person name="Wilson R.K."/>
            <person name="Sommer R.J."/>
        </authorList>
    </citation>
    <scope>NUCLEOTIDE SEQUENCE [LARGE SCALE GENOMIC DNA]</scope>
    <source>
        <strain evidence="2">PS312</strain>
    </source>
</reference>
<dbReference type="Proteomes" id="UP000005239">
    <property type="component" value="Unassembled WGS sequence"/>
</dbReference>
<evidence type="ECO:0000313" key="1">
    <source>
        <dbReference type="EnsemblMetazoa" id="PPA31028.1"/>
    </source>
</evidence>